<sequence length="743" mass="86881">IGERKMTRMKRTQEEYISILNELGNNEYQLVDGEIYQGNNQKLQTIHKTCERITSISPKRFMSGQRCLYCSKEERMRKIHEEKHEEFKVFLQESTDGEYTILEGEMFIHAKHHLQLVHQTCGNVYRVRPDDFKKGSRCPKCRDRSASKKSYEQFVQEFSDSCLGEYELLDGQVYVNGKTPIQIRHKLCDYEYSINPDSFLRGHLRCSQCKTNNKLTHNPEKFIQCKERIMGLVGDEYSVLESTDFMNLKSSIVMRHNTCGYEYSTVADYFIKGSRCPNCLIDFRKKQVWKRKTHKEFSEEVLIMGEGNYELVEETVYINNMTHVQMRHITCGYEYLVLPSNFLKGRRCPNCNDLNRSRRNIKTHEIFVKEVRDAVQEEYSVLGTYINTNTKVKMKHSLCGYEWDIIPASFLLGTRCPSCALKKRASKKRKTLDTFKKEMYELVQNEYKVKEGEVYINNSSPIIVIHNVCKHEYSVRPGNFLRGRRCPACSKKARGEKTRKNVDEFKQQVLEYGNQEYELTKNAVYINTDTPIEMRHIICGHVWSPYPAAFIRGSRCPNCNGGIKRTHDEFKQSVEDLGKGHYVIAPGEIYTNNHTHIALIHTECETKYKTTPGNFLRGTRCPKCAFLGMSKGEREITDIFVENNIDFIPQQTFEECKHKRPLRFDFAVYVEGNVKALVEYNGPQHYHEVDYFGGKESFELTQLRDNIKRTYCEKQGIPLIEIRYDEEILPKLSEELLKVNVSI</sequence>
<evidence type="ECO:0008006" key="3">
    <source>
        <dbReference type="Google" id="ProtNLM"/>
    </source>
</evidence>
<feature type="non-terminal residue" evidence="1">
    <location>
        <position position="1"/>
    </location>
</feature>
<proteinExistence type="predicted"/>
<name>A0A9X6SSF3_BACCE</name>
<dbReference type="EMBL" id="NVMX01000251">
    <property type="protein sequence ID" value="PDZ94141.1"/>
    <property type="molecule type" value="Genomic_DNA"/>
</dbReference>
<accession>A0A9X6SSF3</accession>
<organism evidence="1 2">
    <name type="scientific">Bacillus cereus</name>
    <dbReference type="NCBI Taxonomy" id="1396"/>
    <lineage>
        <taxon>Bacteria</taxon>
        <taxon>Bacillati</taxon>
        <taxon>Bacillota</taxon>
        <taxon>Bacilli</taxon>
        <taxon>Bacillales</taxon>
        <taxon>Bacillaceae</taxon>
        <taxon>Bacillus</taxon>
        <taxon>Bacillus cereus group</taxon>
    </lineage>
</organism>
<dbReference type="Gene3D" id="3.40.960.10">
    <property type="entry name" value="VSR Endonuclease"/>
    <property type="match status" value="1"/>
</dbReference>
<comment type="caution">
    <text evidence="1">The sequence shown here is derived from an EMBL/GenBank/DDBJ whole genome shotgun (WGS) entry which is preliminary data.</text>
</comment>
<dbReference type="Proteomes" id="UP000219922">
    <property type="component" value="Unassembled WGS sequence"/>
</dbReference>
<evidence type="ECO:0000313" key="2">
    <source>
        <dbReference type="Proteomes" id="UP000219922"/>
    </source>
</evidence>
<evidence type="ECO:0000313" key="1">
    <source>
        <dbReference type="EMBL" id="PDZ94141.1"/>
    </source>
</evidence>
<gene>
    <name evidence="1" type="ORF">CON36_35350</name>
</gene>
<dbReference type="AlphaFoldDB" id="A0A9X6SSF3"/>
<reference evidence="1 2" key="1">
    <citation type="submission" date="2017-09" db="EMBL/GenBank/DDBJ databases">
        <title>Large-scale bioinformatics analysis of Bacillus genomes uncovers conserved roles of natural products in bacterial physiology.</title>
        <authorList>
            <consortium name="Agbiome Team Llc"/>
            <person name="Bleich R.M."/>
            <person name="Grubbs K.J."/>
            <person name="Santa Maria K.C."/>
            <person name="Allen S.E."/>
            <person name="Farag S."/>
            <person name="Shank E.A."/>
            <person name="Bowers A."/>
        </authorList>
    </citation>
    <scope>NUCLEOTIDE SEQUENCE [LARGE SCALE GENOMIC DNA]</scope>
    <source>
        <strain evidence="1 2">AFS092789</strain>
    </source>
</reference>
<protein>
    <recommendedName>
        <fullName evidence="3">DUF2726 domain-containing protein</fullName>
    </recommendedName>
</protein>